<dbReference type="SMART" id="SM00854">
    <property type="entry name" value="PGA_cap"/>
    <property type="match status" value="1"/>
</dbReference>
<evidence type="ECO:0000259" key="3">
    <source>
        <dbReference type="SMART" id="SM00854"/>
    </source>
</evidence>
<dbReference type="InterPro" id="IPR029052">
    <property type="entry name" value="Metallo-depent_PP-like"/>
</dbReference>
<feature type="domain" description="Capsule synthesis protein CapA" evidence="3">
    <location>
        <begin position="34"/>
        <end position="270"/>
    </location>
</feature>
<feature type="chain" id="PRO_5013117458" evidence="2">
    <location>
        <begin position="28"/>
        <end position="332"/>
    </location>
</feature>
<evidence type="ECO:0000256" key="1">
    <source>
        <dbReference type="ARBA" id="ARBA00005662"/>
    </source>
</evidence>
<dbReference type="PANTHER" id="PTHR33393:SF13">
    <property type="entry name" value="PGA BIOSYNTHESIS PROTEIN CAPA"/>
    <property type="match status" value="1"/>
</dbReference>
<feature type="signal peptide" evidence="2">
    <location>
        <begin position="1"/>
        <end position="27"/>
    </location>
</feature>
<dbReference type="SUPFAM" id="SSF56300">
    <property type="entry name" value="Metallo-dependent phosphatases"/>
    <property type="match status" value="1"/>
</dbReference>
<comment type="caution">
    <text evidence="4">The sequence shown here is derived from an EMBL/GenBank/DDBJ whole genome shotgun (WGS) entry which is preliminary data.</text>
</comment>
<organism evidence="4 5">
    <name type="scientific">Rhodoferax ferrireducens</name>
    <dbReference type="NCBI Taxonomy" id="192843"/>
    <lineage>
        <taxon>Bacteria</taxon>
        <taxon>Pseudomonadati</taxon>
        <taxon>Pseudomonadota</taxon>
        <taxon>Betaproteobacteria</taxon>
        <taxon>Burkholderiales</taxon>
        <taxon>Comamonadaceae</taxon>
        <taxon>Rhodoferax</taxon>
    </lineage>
</organism>
<keyword evidence="2" id="KW-0732">Signal</keyword>
<evidence type="ECO:0000313" key="4">
    <source>
        <dbReference type="EMBL" id="OQW88435.1"/>
    </source>
</evidence>
<name>A0A1W9KV88_9BURK</name>
<gene>
    <name evidence="4" type="ORF">BWK72_09235</name>
</gene>
<evidence type="ECO:0000256" key="2">
    <source>
        <dbReference type="SAM" id="SignalP"/>
    </source>
</evidence>
<dbReference type="CDD" id="cd07381">
    <property type="entry name" value="MPP_CapA"/>
    <property type="match status" value="1"/>
</dbReference>
<accession>A0A1W9KV88</accession>
<protein>
    <submittedName>
        <fullName evidence="4">Poly-gamma-glutamate biosynthesis protein</fullName>
    </submittedName>
</protein>
<reference evidence="4 5" key="1">
    <citation type="submission" date="2017-01" db="EMBL/GenBank/DDBJ databases">
        <title>Novel large sulfur bacteria in the metagenomes of groundwater-fed chemosynthetic microbial mats in the Lake Huron basin.</title>
        <authorList>
            <person name="Sharrar A.M."/>
            <person name="Flood B.E."/>
            <person name="Bailey J.V."/>
            <person name="Jones D.S."/>
            <person name="Biddanda B."/>
            <person name="Ruberg S.A."/>
            <person name="Marcus D.N."/>
            <person name="Dick G.J."/>
        </authorList>
    </citation>
    <scope>NUCLEOTIDE SEQUENCE [LARGE SCALE GENOMIC DNA]</scope>
    <source>
        <strain evidence="4">A7</strain>
    </source>
</reference>
<dbReference type="InterPro" id="IPR019079">
    <property type="entry name" value="Capsule_synth_CapA"/>
</dbReference>
<dbReference type="EMBL" id="MTEI01000004">
    <property type="protein sequence ID" value="OQW88435.1"/>
    <property type="molecule type" value="Genomic_DNA"/>
</dbReference>
<evidence type="ECO:0000313" key="5">
    <source>
        <dbReference type="Proteomes" id="UP000192505"/>
    </source>
</evidence>
<dbReference type="PANTHER" id="PTHR33393">
    <property type="entry name" value="POLYGLUTAMINE SYNTHESIS ACCESSORY PROTEIN RV0574C-RELATED"/>
    <property type="match status" value="1"/>
</dbReference>
<dbReference type="Gene3D" id="3.60.21.10">
    <property type="match status" value="1"/>
</dbReference>
<dbReference type="Proteomes" id="UP000192505">
    <property type="component" value="Unassembled WGS sequence"/>
</dbReference>
<dbReference type="Pfam" id="PF09587">
    <property type="entry name" value="PGA_cap"/>
    <property type="match status" value="1"/>
</dbReference>
<dbReference type="AlphaFoldDB" id="A0A1W9KV88"/>
<comment type="similarity">
    <text evidence="1">Belongs to the CapA family.</text>
</comment>
<proteinExistence type="inferred from homology"/>
<dbReference type="InterPro" id="IPR052169">
    <property type="entry name" value="CW_Biosynth-Accessory"/>
</dbReference>
<sequence length="332" mass="36409">MSRSVTSLVHRWLAVVFLLGCATSVAADNTAPVSLVFAGDIVLDDKAGEMIQQGEDPFASFAGVFKGADIRLGNLECVVATLGSAGDKNYTFRAHPRALPVLKRHFDALALANNHSGDFGREAFVEMLGLLNGVQLGQFGGGHNLSEAHTPLILERKGLRIALLGYNEFMPRSFEADHNAPGVAWSEDEQVVADIRRARSFYKTDLVIPVMHWGWENELTSNARQRQLAHLMIDAGADVVIGGHPHVTQEIEHYQGKPIIYSVGNFVMKETDNNRQRQGWVLRLRLDKQGVHSFDTRVAAINMDGIPSLDHTVASPCWRRGQGAPALCQPAD</sequence>